<dbReference type="CDD" id="cd01949">
    <property type="entry name" value="GGDEF"/>
    <property type="match status" value="1"/>
</dbReference>
<dbReference type="GO" id="GO:0007165">
    <property type="term" value="P:signal transduction"/>
    <property type="evidence" value="ECO:0007669"/>
    <property type="project" value="UniProtKB-ARBA"/>
</dbReference>
<dbReference type="InterPro" id="IPR029787">
    <property type="entry name" value="Nucleotide_cyclase"/>
</dbReference>
<keyword evidence="4 8" id="KW-0812">Transmembrane</keyword>
<keyword evidence="5 8" id="KW-1133">Transmembrane helix</keyword>
<comment type="caution">
    <text evidence="11">The sequence shown here is derived from an EMBL/GenBank/DDBJ whole genome shotgun (WGS) entry which is preliminary data.</text>
</comment>
<keyword evidence="6 8" id="KW-0472">Membrane</keyword>
<feature type="transmembrane region" description="Helical" evidence="8">
    <location>
        <begin position="310"/>
        <end position="331"/>
    </location>
</feature>
<organism evidence="11 12">
    <name type="scientific">Vibrio toranzoniae</name>
    <dbReference type="NCBI Taxonomy" id="1194427"/>
    <lineage>
        <taxon>Bacteria</taxon>
        <taxon>Pseudomonadati</taxon>
        <taxon>Pseudomonadota</taxon>
        <taxon>Gammaproteobacteria</taxon>
        <taxon>Vibrionales</taxon>
        <taxon>Vibrionaceae</taxon>
        <taxon>Vibrio</taxon>
    </lineage>
</organism>
<dbReference type="Gene3D" id="3.30.70.270">
    <property type="match status" value="1"/>
</dbReference>
<dbReference type="AlphaFoldDB" id="A0A125P5H9"/>
<dbReference type="InterPro" id="IPR042240">
    <property type="entry name" value="CHASE_sf"/>
</dbReference>
<dbReference type="EC" id="2.7.7.65" evidence="3"/>
<evidence type="ECO:0000256" key="3">
    <source>
        <dbReference type="ARBA" id="ARBA00012528"/>
    </source>
</evidence>
<dbReference type="GO" id="GO:0005886">
    <property type="term" value="C:plasma membrane"/>
    <property type="evidence" value="ECO:0007669"/>
    <property type="project" value="TreeGrafter"/>
</dbReference>
<comment type="catalytic activity">
    <reaction evidence="7">
        <text>2 GTP = 3',3'-c-di-GMP + 2 diphosphate</text>
        <dbReference type="Rhea" id="RHEA:24898"/>
        <dbReference type="ChEBI" id="CHEBI:33019"/>
        <dbReference type="ChEBI" id="CHEBI:37565"/>
        <dbReference type="ChEBI" id="CHEBI:58805"/>
        <dbReference type="EC" id="2.7.7.65"/>
    </reaction>
</comment>
<dbReference type="GO" id="GO:0043709">
    <property type="term" value="P:cell adhesion involved in single-species biofilm formation"/>
    <property type="evidence" value="ECO:0007669"/>
    <property type="project" value="TreeGrafter"/>
</dbReference>
<keyword evidence="12" id="KW-1185">Reference proteome</keyword>
<accession>A0A125P5H9</accession>
<evidence type="ECO:0000256" key="8">
    <source>
        <dbReference type="SAM" id="Phobius"/>
    </source>
</evidence>
<evidence type="ECO:0000256" key="2">
    <source>
        <dbReference type="ARBA" id="ARBA00004370"/>
    </source>
</evidence>
<reference evidence="11 12" key="1">
    <citation type="submission" date="2015-11" db="EMBL/GenBank/DDBJ databases">
        <title>Draft WGS of Vibrio toranzoniae.</title>
        <authorList>
            <person name="Lasa A."/>
            <person name="Romalde J.L."/>
        </authorList>
    </citation>
    <scope>NUCLEOTIDE SEQUENCE [LARGE SCALE GENOMIC DNA]</scope>
    <source>
        <strain evidence="11 12">Vb 10.8</strain>
    </source>
</reference>
<feature type="domain" description="CHASE" evidence="9">
    <location>
        <begin position="78"/>
        <end position="298"/>
    </location>
</feature>
<evidence type="ECO:0000259" key="10">
    <source>
        <dbReference type="PROSITE" id="PS50887"/>
    </source>
</evidence>
<evidence type="ECO:0000256" key="7">
    <source>
        <dbReference type="ARBA" id="ARBA00034247"/>
    </source>
</evidence>
<dbReference type="GO" id="GO:1902201">
    <property type="term" value="P:negative regulation of bacterial-type flagellum-dependent cell motility"/>
    <property type="evidence" value="ECO:0007669"/>
    <property type="project" value="TreeGrafter"/>
</dbReference>
<comment type="subcellular location">
    <subcellularLocation>
        <location evidence="2">Membrane</location>
    </subcellularLocation>
</comment>
<dbReference type="RefSeq" id="WP_060467897.1">
    <property type="nucleotide sequence ID" value="NZ_AP025514.1"/>
</dbReference>
<dbReference type="InterPro" id="IPR006189">
    <property type="entry name" value="CHASE_dom"/>
</dbReference>
<feature type="transmembrane region" description="Helical" evidence="8">
    <location>
        <begin position="16"/>
        <end position="37"/>
    </location>
</feature>
<dbReference type="SMART" id="SM00267">
    <property type="entry name" value="GGDEF"/>
    <property type="match status" value="1"/>
</dbReference>
<dbReference type="PROSITE" id="PS50887">
    <property type="entry name" value="GGDEF"/>
    <property type="match status" value="1"/>
</dbReference>
<dbReference type="Pfam" id="PF03924">
    <property type="entry name" value="CHASE"/>
    <property type="match status" value="1"/>
</dbReference>
<protein>
    <recommendedName>
        <fullName evidence="3">diguanylate cyclase</fullName>
        <ecNumber evidence="3">2.7.7.65</ecNumber>
    </recommendedName>
</protein>
<dbReference type="InterPro" id="IPR050469">
    <property type="entry name" value="Diguanylate_Cyclase"/>
</dbReference>
<dbReference type="GO" id="GO:0052621">
    <property type="term" value="F:diguanylate cyclase activity"/>
    <property type="evidence" value="ECO:0007669"/>
    <property type="project" value="UniProtKB-EC"/>
</dbReference>
<dbReference type="Proteomes" id="UP000057389">
    <property type="component" value="Unassembled WGS sequence"/>
</dbReference>
<evidence type="ECO:0000313" key="11">
    <source>
        <dbReference type="EMBL" id="KWU01341.1"/>
    </source>
</evidence>
<dbReference type="SUPFAM" id="SSF55073">
    <property type="entry name" value="Nucleotide cyclase"/>
    <property type="match status" value="1"/>
</dbReference>
<dbReference type="PANTHER" id="PTHR45138:SF9">
    <property type="entry name" value="DIGUANYLATE CYCLASE DGCM-RELATED"/>
    <property type="match status" value="1"/>
</dbReference>
<dbReference type="SMART" id="SM01079">
    <property type="entry name" value="CHASE"/>
    <property type="match status" value="1"/>
</dbReference>
<dbReference type="InterPro" id="IPR043128">
    <property type="entry name" value="Rev_trsase/Diguanyl_cyclase"/>
</dbReference>
<evidence type="ECO:0000259" key="9">
    <source>
        <dbReference type="PROSITE" id="PS50839"/>
    </source>
</evidence>
<dbReference type="OrthoDB" id="6572677at2"/>
<dbReference type="Gene3D" id="3.30.450.350">
    <property type="entry name" value="CHASE domain"/>
    <property type="match status" value="1"/>
</dbReference>
<dbReference type="NCBIfam" id="TIGR00254">
    <property type="entry name" value="GGDEF"/>
    <property type="match status" value="1"/>
</dbReference>
<proteinExistence type="predicted"/>
<dbReference type="InterPro" id="IPR000160">
    <property type="entry name" value="GGDEF_dom"/>
</dbReference>
<comment type="cofactor">
    <cofactor evidence="1">
        <name>Mg(2+)</name>
        <dbReference type="ChEBI" id="CHEBI:18420"/>
    </cofactor>
</comment>
<feature type="domain" description="GGDEF" evidence="10">
    <location>
        <begin position="382"/>
        <end position="512"/>
    </location>
</feature>
<dbReference type="PROSITE" id="PS50839">
    <property type="entry name" value="CHASE"/>
    <property type="match status" value="1"/>
</dbReference>
<evidence type="ECO:0000256" key="6">
    <source>
        <dbReference type="ARBA" id="ARBA00023136"/>
    </source>
</evidence>
<dbReference type="FunFam" id="3.30.70.270:FF:000001">
    <property type="entry name" value="Diguanylate cyclase domain protein"/>
    <property type="match status" value="1"/>
</dbReference>
<evidence type="ECO:0000256" key="5">
    <source>
        <dbReference type="ARBA" id="ARBA00022989"/>
    </source>
</evidence>
<evidence type="ECO:0000256" key="1">
    <source>
        <dbReference type="ARBA" id="ARBA00001946"/>
    </source>
</evidence>
<evidence type="ECO:0000256" key="4">
    <source>
        <dbReference type="ARBA" id="ARBA00022692"/>
    </source>
</evidence>
<gene>
    <name evidence="11" type="ORF">APQ14_06460</name>
</gene>
<dbReference type="PANTHER" id="PTHR45138">
    <property type="entry name" value="REGULATORY COMPONENTS OF SENSORY TRANSDUCTION SYSTEM"/>
    <property type="match status" value="1"/>
</dbReference>
<name>A0A125P5H9_9VIBR</name>
<sequence length="512" mass="57619">MPHTIDSMTGLKKRTLPLVAFSISFLIMVLCFVLVAINQHNSLNTNLDSFAKQQTLSLKAFIDNDVAYIGSGANFFYSSEPEGWDKFDRFAKQTINGSKSLIGLQWMQKVAVEDIAEHTAQMVAKYPSYKMFTIPKHGPKTYGYVLSGEPAFIATDIYPNDQVNNDLLGFYSSRERFKLILDNIRETREANISDKVRLLQDGLDSDTPKRGMLVFHPVFEDHSDNLLGVVIGIVRTTAYFDNLLASTIGDIDVYVRVTDNGFESEDAPILFESDGYEGVSGHHITKTITLTNRQWTVDYKIDSCISFNGYLVLAGIAFVGTTISLLLAYIVNLQIREKERLYRMIDERTEELRFLANHDSLTEIYNRRAFNKMLDKAIERNQPFSLIGFDVDKFKGINDQFGHPAGDALLIHVIKLISVNLKQGDGLFRLGGDEFCIISSISNHEALNRYLECIRNTVSHSHCEHQGRQLSCTLSIGAAIRSGEDSEEIMQKADSMLYHSKSNGRNRVTIAG</sequence>
<evidence type="ECO:0000313" key="12">
    <source>
        <dbReference type="Proteomes" id="UP000057389"/>
    </source>
</evidence>
<dbReference type="GeneID" id="300178644"/>
<dbReference type="Pfam" id="PF00990">
    <property type="entry name" value="GGDEF"/>
    <property type="match status" value="1"/>
</dbReference>
<dbReference type="EMBL" id="LMXU01000014">
    <property type="protein sequence ID" value="KWU01341.1"/>
    <property type="molecule type" value="Genomic_DNA"/>
</dbReference>